<dbReference type="PANTHER" id="PTHR36715">
    <property type="entry name" value="BNAANNG41370D PROTEIN"/>
    <property type="match status" value="1"/>
</dbReference>
<name>A0AAV5HW00_9ROSI</name>
<organism evidence="2 3">
    <name type="scientific">Rubroshorea leprosula</name>
    <dbReference type="NCBI Taxonomy" id="152421"/>
    <lineage>
        <taxon>Eukaryota</taxon>
        <taxon>Viridiplantae</taxon>
        <taxon>Streptophyta</taxon>
        <taxon>Embryophyta</taxon>
        <taxon>Tracheophyta</taxon>
        <taxon>Spermatophyta</taxon>
        <taxon>Magnoliopsida</taxon>
        <taxon>eudicotyledons</taxon>
        <taxon>Gunneridae</taxon>
        <taxon>Pentapetalae</taxon>
        <taxon>rosids</taxon>
        <taxon>malvids</taxon>
        <taxon>Malvales</taxon>
        <taxon>Dipterocarpaceae</taxon>
        <taxon>Rubroshorea</taxon>
    </lineage>
</organism>
<protein>
    <submittedName>
        <fullName evidence="2">Uncharacterized protein</fullName>
    </submittedName>
</protein>
<dbReference type="PANTHER" id="PTHR36715:SF1">
    <property type="entry name" value="PROTEIN, PUTATIVE-RELATED"/>
    <property type="match status" value="1"/>
</dbReference>
<dbReference type="AlphaFoldDB" id="A0AAV5HW00"/>
<dbReference type="EMBL" id="BPVZ01000004">
    <property type="protein sequence ID" value="GKU90316.1"/>
    <property type="molecule type" value="Genomic_DNA"/>
</dbReference>
<accession>A0AAV5HW00</accession>
<keyword evidence="3" id="KW-1185">Reference proteome</keyword>
<keyword evidence="1" id="KW-0472">Membrane</keyword>
<evidence type="ECO:0000313" key="2">
    <source>
        <dbReference type="EMBL" id="GKU90316.1"/>
    </source>
</evidence>
<proteinExistence type="predicted"/>
<comment type="caution">
    <text evidence="2">The sequence shown here is derived from an EMBL/GenBank/DDBJ whole genome shotgun (WGS) entry which is preliminary data.</text>
</comment>
<keyword evidence="1" id="KW-0812">Transmembrane</keyword>
<evidence type="ECO:0000256" key="1">
    <source>
        <dbReference type="SAM" id="Phobius"/>
    </source>
</evidence>
<feature type="transmembrane region" description="Helical" evidence="1">
    <location>
        <begin position="43"/>
        <end position="64"/>
    </location>
</feature>
<reference evidence="2 3" key="1">
    <citation type="journal article" date="2021" name="Commun. Biol.">
        <title>The genome of Shorea leprosula (Dipterocarpaceae) highlights the ecological relevance of drought in aseasonal tropical rainforests.</title>
        <authorList>
            <person name="Ng K.K.S."/>
            <person name="Kobayashi M.J."/>
            <person name="Fawcett J.A."/>
            <person name="Hatakeyama M."/>
            <person name="Paape T."/>
            <person name="Ng C.H."/>
            <person name="Ang C.C."/>
            <person name="Tnah L.H."/>
            <person name="Lee C.T."/>
            <person name="Nishiyama T."/>
            <person name="Sese J."/>
            <person name="O'Brien M.J."/>
            <person name="Copetti D."/>
            <person name="Mohd Noor M.I."/>
            <person name="Ong R.C."/>
            <person name="Putra M."/>
            <person name="Sireger I.Z."/>
            <person name="Indrioko S."/>
            <person name="Kosugi Y."/>
            <person name="Izuno A."/>
            <person name="Isagi Y."/>
            <person name="Lee S.L."/>
            <person name="Shimizu K.K."/>
        </authorList>
    </citation>
    <scope>NUCLEOTIDE SEQUENCE [LARGE SCALE GENOMIC DNA]</scope>
    <source>
        <strain evidence="2">214</strain>
    </source>
</reference>
<gene>
    <name evidence="2" type="ORF">SLEP1_g4320</name>
</gene>
<dbReference type="Proteomes" id="UP001054252">
    <property type="component" value="Unassembled WGS sequence"/>
</dbReference>
<sequence>MEISVINRISDLEVGLNSLPDPSFVSQLFALPGTEKIYQGYNFWKWGALILALLASFTTIVNRIKILIVRLKHRSSLPSPVLLQNTDFDTETDTSCYSSSDDEQEKDTASTSRDWRWVDENFQVRGSSHVIDDRGQKRLFTLRRRCGSIGDLFSLSELVAGGKSVVKLWDNLGLRFGLDFDDGDETDGFNLYDLNQETKISSFPLDKCGVQAVSHSSSPAVVVSAGANLSGKVSLSAWDTRLPPQASAILAEWQPKSPAEKIAAVNAGRMEKVYVEDDVTGELTVGDMRKVSSPLGNATESSNLDTWWDTDAVIVSDESS</sequence>
<evidence type="ECO:0000313" key="3">
    <source>
        <dbReference type="Proteomes" id="UP001054252"/>
    </source>
</evidence>
<keyword evidence="1" id="KW-1133">Transmembrane helix</keyword>